<dbReference type="EMBL" id="JASVWF010000001">
    <property type="protein sequence ID" value="MDL5154478.1"/>
    <property type="molecule type" value="Genomic_DNA"/>
</dbReference>
<evidence type="ECO:0000313" key="3">
    <source>
        <dbReference type="EMBL" id="MDL5154478.1"/>
    </source>
</evidence>
<evidence type="ECO:0000256" key="2">
    <source>
        <dbReference type="SAM" id="Phobius"/>
    </source>
</evidence>
<keyword evidence="4" id="KW-1185">Reference proteome</keyword>
<name>A0ABT7M1E5_9PSEU</name>
<feature type="compositionally biased region" description="Basic and acidic residues" evidence="1">
    <location>
        <begin position="1"/>
        <end position="13"/>
    </location>
</feature>
<keyword evidence="2" id="KW-0472">Membrane</keyword>
<reference evidence="3 4" key="1">
    <citation type="submission" date="2023-06" db="EMBL/GenBank/DDBJ databases">
        <title>Actinomycetospora Odt1-22.</title>
        <authorList>
            <person name="Supong K."/>
        </authorList>
    </citation>
    <scope>NUCLEOTIDE SEQUENCE [LARGE SCALE GENOMIC DNA]</scope>
    <source>
        <strain evidence="3 4">Odt1-22</strain>
    </source>
</reference>
<keyword evidence="2" id="KW-1133">Transmembrane helix</keyword>
<sequence length="167" mass="18088">MDDRGERGDRPRLADPLAGPDGTQPARREDDPTVARAADSDLRLPGVTDRAGVARWMDDDRERALRPLARDVPPPRPIPPQRVHRALPPEYTESPAPAADHDDEPAWRRERREEAEFRAQFGEWRAGAAGPARSGGGLGGLGGVKLGAPLILLIAVLIAVFALALHL</sequence>
<feature type="compositionally biased region" description="Basic and acidic residues" evidence="1">
    <location>
        <begin position="26"/>
        <end position="42"/>
    </location>
</feature>
<accession>A0ABT7M1E5</accession>
<comment type="caution">
    <text evidence="3">The sequence shown here is derived from an EMBL/GenBank/DDBJ whole genome shotgun (WGS) entry which is preliminary data.</text>
</comment>
<evidence type="ECO:0000313" key="4">
    <source>
        <dbReference type="Proteomes" id="UP001231924"/>
    </source>
</evidence>
<gene>
    <name evidence="3" type="ORF">QRT03_00760</name>
</gene>
<feature type="region of interest" description="Disordered" evidence="1">
    <location>
        <begin position="1"/>
        <end position="112"/>
    </location>
</feature>
<proteinExistence type="predicted"/>
<evidence type="ECO:0000256" key="1">
    <source>
        <dbReference type="SAM" id="MobiDB-lite"/>
    </source>
</evidence>
<feature type="transmembrane region" description="Helical" evidence="2">
    <location>
        <begin position="146"/>
        <end position="165"/>
    </location>
</feature>
<keyword evidence="2" id="KW-0812">Transmembrane</keyword>
<organism evidence="3 4">
    <name type="scientific">Actinomycetospora termitidis</name>
    <dbReference type="NCBI Taxonomy" id="3053470"/>
    <lineage>
        <taxon>Bacteria</taxon>
        <taxon>Bacillati</taxon>
        <taxon>Actinomycetota</taxon>
        <taxon>Actinomycetes</taxon>
        <taxon>Pseudonocardiales</taxon>
        <taxon>Pseudonocardiaceae</taxon>
        <taxon>Actinomycetospora</taxon>
    </lineage>
</organism>
<feature type="compositionally biased region" description="Basic and acidic residues" evidence="1">
    <location>
        <begin position="56"/>
        <end position="69"/>
    </location>
</feature>
<dbReference type="RefSeq" id="WP_286050517.1">
    <property type="nucleotide sequence ID" value="NZ_JASVWF010000001.1"/>
</dbReference>
<dbReference type="Proteomes" id="UP001231924">
    <property type="component" value="Unassembled WGS sequence"/>
</dbReference>
<protein>
    <submittedName>
        <fullName evidence="3">Uncharacterized protein</fullName>
    </submittedName>
</protein>